<keyword evidence="2" id="KW-1185">Reference proteome</keyword>
<proteinExistence type="predicted"/>
<dbReference type="AlphaFoldDB" id="A0A9P4X9D2"/>
<dbReference type="EMBL" id="QLNT01000018">
    <property type="protein sequence ID" value="KAF3065689.1"/>
    <property type="molecule type" value="Genomic_DNA"/>
</dbReference>
<dbReference type="Proteomes" id="UP000801864">
    <property type="component" value="Unassembled WGS sequence"/>
</dbReference>
<comment type="caution">
    <text evidence="1">The sequence shown here is derived from an EMBL/GenBank/DDBJ whole genome shotgun (WGS) entry which is preliminary data.</text>
</comment>
<gene>
    <name evidence="1" type="ORF">CFAM422_009787</name>
</gene>
<organism evidence="1 2">
    <name type="scientific">Trichoderma lentiforme</name>
    <dbReference type="NCBI Taxonomy" id="1567552"/>
    <lineage>
        <taxon>Eukaryota</taxon>
        <taxon>Fungi</taxon>
        <taxon>Dikarya</taxon>
        <taxon>Ascomycota</taxon>
        <taxon>Pezizomycotina</taxon>
        <taxon>Sordariomycetes</taxon>
        <taxon>Hypocreomycetidae</taxon>
        <taxon>Hypocreales</taxon>
        <taxon>Hypocreaceae</taxon>
        <taxon>Trichoderma</taxon>
    </lineage>
</organism>
<evidence type="ECO:0000313" key="2">
    <source>
        <dbReference type="Proteomes" id="UP000801864"/>
    </source>
</evidence>
<evidence type="ECO:0000313" key="1">
    <source>
        <dbReference type="EMBL" id="KAF3065689.1"/>
    </source>
</evidence>
<sequence length="61" mass="7142">MSYFREALGRGCKPFAVSIDRSSVPTGLSTRVFRYGGVFSYKYDPEKQWELQFRVSRNKIE</sequence>
<name>A0A9P4X9D2_9HYPO</name>
<reference evidence="1 2" key="1">
    <citation type="submission" date="2018-06" db="EMBL/GenBank/DDBJ databases">
        <title>Genome analysis of cellulolytic fungus Trichoderma lentiforme CFAM-422.</title>
        <authorList>
            <person name="Steindorff A.S."/>
            <person name="Formighieri E.F."/>
            <person name="Midorikawa G.E.O."/>
            <person name="Tamietti M.S."/>
            <person name="Ramos E.Z."/>
            <person name="Silva A.S."/>
            <person name="Bon E.P.S."/>
            <person name="Mendes T.D."/>
            <person name="Damaso M.C.T."/>
            <person name="Favaro L.C.L."/>
        </authorList>
    </citation>
    <scope>NUCLEOTIDE SEQUENCE [LARGE SCALE GENOMIC DNA]</scope>
    <source>
        <strain evidence="1 2">CFAM-422</strain>
    </source>
</reference>
<accession>A0A9P4X9D2</accession>
<protein>
    <submittedName>
        <fullName evidence="1">Uncharacterized protein</fullName>
    </submittedName>
</protein>